<protein>
    <submittedName>
        <fullName evidence="1">Uncharacterized protein</fullName>
    </submittedName>
</protein>
<reference evidence="1" key="1">
    <citation type="submission" date="2019-09" db="EMBL/GenBank/DDBJ databases">
        <authorList>
            <person name="Needham M D."/>
        </authorList>
    </citation>
    <scope>NUCLEOTIDE SEQUENCE</scope>
</reference>
<sequence length="35" mass="4201">MLYPAIFVAPFIKFKPYISRYLNQLSIKNIKNKQL</sequence>
<dbReference type="AlphaFoldDB" id="A0A5E8CL61"/>
<name>A0A5E8CL61_9ZZZZ</name>
<organism evidence="1">
    <name type="scientific">seawater metagenome</name>
    <dbReference type="NCBI Taxonomy" id="1561972"/>
    <lineage>
        <taxon>unclassified sequences</taxon>
        <taxon>metagenomes</taxon>
        <taxon>ecological metagenomes</taxon>
    </lineage>
</organism>
<gene>
    <name evidence="1" type="ORF">CPAV1605_360</name>
</gene>
<accession>A0A5E8CL61</accession>
<evidence type="ECO:0000313" key="1">
    <source>
        <dbReference type="EMBL" id="VVU94635.1"/>
    </source>
</evidence>
<dbReference type="EMBL" id="CABVLZ010000001">
    <property type="protein sequence ID" value="VVU94635.1"/>
    <property type="molecule type" value="Genomic_DNA"/>
</dbReference>
<proteinExistence type="predicted"/>